<evidence type="ECO:0000313" key="3">
    <source>
        <dbReference type="EMBL" id="MEC6833362.1"/>
    </source>
</evidence>
<keyword evidence="2" id="KW-0812">Transmembrane</keyword>
<proteinExistence type="predicted"/>
<accession>A0ABU6L9V0</accession>
<feature type="transmembrane region" description="Helical" evidence="2">
    <location>
        <begin position="116"/>
        <end position="137"/>
    </location>
</feature>
<feature type="coiled-coil region" evidence="1">
    <location>
        <begin position="30"/>
        <end position="57"/>
    </location>
</feature>
<evidence type="ECO:0000256" key="2">
    <source>
        <dbReference type="SAM" id="Phobius"/>
    </source>
</evidence>
<comment type="caution">
    <text evidence="3">The sequence shown here is derived from an EMBL/GenBank/DDBJ whole genome shotgun (WGS) entry which is preliminary data.</text>
</comment>
<name>A0ABU6L9V0_9GAMM</name>
<sequence>MASNCKEFNYLIDRKQVYTSNDIPSLIAYNKCLTSEIDSLSSKVDKLDDANSDYKERLSNLGIKIASIKDLQEEKLQTFYSTYNEKLAKLETVQEQNLNSYNSMFETSKSMYSDTLTGLGIIITLAGILGIVTLTFYKLREIQELTDKTLENVQEKLSKEGYIQRVVSSALDSIFVNKKLDEKLEEVASAVEHRIINTISDRAIMNSNNEAATDLKSVLNDD</sequence>
<keyword evidence="2" id="KW-1133">Transmembrane helix</keyword>
<keyword evidence="2" id="KW-0472">Membrane</keyword>
<keyword evidence="1" id="KW-0175">Coiled coil</keyword>
<keyword evidence="4" id="KW-1185">Reference proteome</keyword>
<dbReference type="EMBL" id="JAYXUG010000018">
    <property type="protein sequence ID" value="MEC6833362.1"/>
    <property type="molecule type" value="Genomic_DNA"/>
</dbReference>
<gene>
    <name evidence="3" type="ORF">VXS06_16470</name>
</gene>
<protein>
    <submittedName>
        <fullName evidence="3">Uncharacterized protein</fullName>
    </submittedName>
</protein>
<evidence type="ECO:0000313" key="4">
    <source>
        <dbReference type="Proteomes" id="UP001306119"/>
    </source>
</evidence>
<organism evidence="3 4">
    <name type="scientific">Photobacterium toruni</name>
    <dbReference type="NCBI Taxonomy" id="1935446"/>
    <lineage>
        <taxon>Bacteria</taxon>
        <taxon>Pseudomonadati</taxon>
        <taxon>Pseudomonadota</taxon>
        <taxon>Gammaproteobacteria</taxon>
        <taxon>Vibrionales</taxon>
        <taxon>Vibrionaceae</taxon>
        <taxon>Photobacterium</taxon>
    </lineage>
</organism>
<dbReference type="Proteomes" id="UP001306119">
    <property type="component" value="Unassembled WGS sequence"/>
</dbReference>
<evidence type="ECO:0000256" key="1">
    <source>
        <dbReference type="SAM" id="Coils"/>
    </source>
</evidence>
<dbReference type="RefSeq" id="WP_327775475.1">
    <property type="nucleotide sequence ID" value="NZ_JAYXUG010000018.1"/>
</dbReference>
<reference evidence="3 4" key="1">
    <citation type="submission" date="2024-01" db="EMBL/GenBank/DDBJ databases">
        <title>Active colonisers of the gastrointestinal tract of Atlantic salmon farmed in a warm water region.</title>
        <authorList>
            <person name="Bowman J.P."/>
        </authorList>
    </citation>
    <scope>NUCLEOTIDE SEQUENCE [LARGE SCALE GENOMIC DNA]</scope>
    <source>
        <strain evidence="3 4">S3MW1</strain>
    </source>
</reference>